<dbReference type="KEGG" id="lrs:PX52LOC_04443"/>
<protein>
    <submittedName>
        <fullName evidence="1">Uncharacterized protein</fullName>
    </submittedName>
</protein>
<reference evidence="2" key="1">
    <citation type="submission" date="2019-08" db="EMBL/GenBank/DDBJ databases">
        <title>Limnoglobus roseus gen. nov., sp. nov., a novel freshwater planctomycete with a giant genome from the family Gemmataceae.</title>
        <authorList>
            <person name="Kulichevskaya I.S."/>
            <person name="Naumoff D.G."/>
            <person name="Miroshnikov K."/>
            <person name="Ivanova A."/>
            <person name="Philippov D.A."/>
            <person name="Hakobyan A."/>
            <person name="Rijpstra I.C."/>
            <person name="Sinninghe Damste J.S."/>
            <person name="Liesack W."/>
            <person name="Dedysh S.N."/>
        </authorList>
    </citation>
    <scope>NUCLEOTIDE SEQUENCE [LARGE SCALE GENOMIC DNA]</scope>
    <source>
        <strain evidence="2">PX52</strain>
    </source>
</reference>
<sequence>MAIRHWVSDDAGYENWLAAHPSGFHANVWSRRRPGYFRIHRATCGLPDRSAMGSVNPRTGNRYAKVTADSVAELEAWALANVPQLAALGPVNYCLPCAPTTNRSILAEIAPNPTR</sequence>
<accession>A0A5C1AJY0</accession>
<dbReference type="EMBL" id="CP042425">
    <property type="protein sequence ID" value="QEL17454.1"/>
    <property type="molecule type" value="Genomic_DNA"/>
</dbReference>
<dbReference type="Proteomes" id="UP000324974">
    <property type="component" value="Chromosome"/>
</dbReference>
<evidence type="ECO:0000313" key="2">
    <source>
        <dbReference type="Proteomes" id="UP000324974"/>
    </source>
</evidence>
<gene>
    <name evidence="1" type="ORF">PX52LOC_04443</name>
</gene>
<organism evidence="1 2">
    <name type="scientific">Limnoglobus roseus</name>
    <dbReference type="NCBI Taxonomy" id="2598579"/>
    <lineage>
        <taxon>Bacteria</taxon>
        <taxon>Pseudomonadati</taxon>
        <taxon>Planctomycetota</taxon>
        <taxon>Planctomycetia</taxon>
        <taxon>Gemmatales</taxon>
        <taxon>Gemmataceae</taxon>
        <taxon>Limnoglobus</taxon>
    </lineage>
</organism>
<proteinExistence type="predicted"/>
<name>A0A5C1AJY0_9BACT</name>
<evidence type="ECO:0000313" key="1">
    <source>
        <dbReference type="EMBL" id="QEL17454.1"/>
    </source>
</evidence>
<dbReference type="AlphaFoldDB" id="A0A5C1AJY0"/>
<keyword evidence="2" id="KW-1185">Reference proteome</keyword>